<evidence type="ECO:0000313" key="1">
    <source>
        <dbReference type="EMBL" id="RXF67970.1"/>
    </source>
</evidence>
<comment type="caution">
    <text evidence="1">The sequence shown here is derived from an EMBL/GenBank/DDBJ whole genome shotgun (WGS) entry which is preliminary data.</text>
</comment>
<sequence>MKKQLLLPLLLLGQIALGQTNELIKVAGTKCSLIPPSGFVTASVNGIYPEESKTIEGKIKDALLSTVYDSAQNDDPLSAATFSIDVTNTDFKLIKYISGSLIYSTDGKIPTDKPTLIVGHSIAKVAVDNQKEYAEKRLKKLPGGERLILKIIKEITIDNLKGYEIIAGGKTKEDKTEIIYQVMLFDGKGDYYLIVGTTREDTAQNIKTFKSIARTFKRK</sequence>
<organism evidence="1 2">
    <name type="scientific">Arcticibacter tournemirensis</name>
    <dbReference type="NCBI Taxonomy" id="699437"/>
    <lineage>
        <taxon>Bacteria</taxon>
        <taxon>Pseudomonadati</taxon>
        <taxon>Bacteroidota</taxon>
        <taxon>Sphingobacteriia</taxon>
        <taxon>Sphingobacteriales</taxon>
        <taxon>Sphingobacteriaceae</taxon>
        <taxon>Arcticibacter</taxon>
    </lineage>
</organism>
<dbReference type="Proteomes" id="UP000290848">
    <property type="component" value="Unassembled WGS sequence"/>
</dbReference>
<name>A0A4Q0M4R8_9SPHI</name>
<dbReference type="EMBL" id="RXOC01000013">
    <property type="protein sequence ID" value="RXF67970.1"/>
    <property type="molecule type" value="Genomic_DNA"/>
</dbReference>
<dbReference type="AlphaFoldDB" id="A0A4Q0M4R8"/>
<proteinExistence type="predicted"/>
<protein>
    <submittedName>
        <fullName evidence="1">Uncharacterized protein</fullName>
    </submittedName>
</protein>
<dbReference type="RefSeq" id="WP_128770658.1">
    <property type="nucleotide sequence ID" value="NZ_RXOC01000013.1"/>
</dbReference>
<gene>
    <name evidence="1" type="ORF">EKH83_16970</name>
</gene>
<reference evidence="1 2" key="1">
    <citation type="submission" date="2018-12" db="EMBL/GenBank/DDBJ databases">
        <title>The Draft Genome Sequence of the Soil Bacterium Pedobacter tournemirensis R1.</title>
        <authorList>
            <person name="He J."/>
        </authorList>
    </citation>
    <scope>NUCLEOTIDE SEQUENCE [LARGE SCALE GENOMIC DNA]</scope>
    <source>
        <strain evidence="1 2">R1</strain>
    </source>
</reference>
<evidence type="ECO:0000313" key="2">
    <source>
        <dbReference type="Proteomes" id="UP000290848"/>
    </source>
</evidence>
<accession>A0A4Q0M4R8</accession>